<dbReference type="OrthoDB" id="5860601at2759"/>
<feature type="compositionally biased region" description="Polar residues" evidence="1">
    <location>
        <begin position="1"/>
        <end position="11"/>
    </location>
</feature>
<evidence type="ECO:0000313" key="3">
    <source>
        <dbReference type="Proteomes" id="UP000835052"/>
    </source>
</evidence>
<dbReference type="AlphaFoldDB" id="A0A8S1GTA4"/>
<proteinExistence type="predicted"/>
<evidence type="ECO:0000256" key="1">
    <source>
        <dbReference type="SAM" id="MobiDB-lite"/>
    </source>
</evidence>
<evidence type="ECO:0000313" key="2">
    <source>
        <dbReference type="EMBL" id="CAD6186509.1"/>
    </source>
</evidence>
<name>A0A8S1GTA4_9PELO</name>
<reference evidence="2" key="1">
    <citation type="submission" date="2020-10" db="EMBL/GenBank/DDBJ databases">
        <authorList>
            <person name="Kikuchi T."/>
        </authorList>
    </citation>
    <scope>NUCLEOTIDE SEQUENCE</scope>
    <source>
        <strain evidence="2">NKZ352</strain>
    </source>
</reference>
<protein>
    <submittedName>
        <fullName evidence="2">Uncharacterized protein</fullName>
    </submittedName>
</protein>
<comment type="caution">
    <text evidence="2">The sequence shown here is derived from an EMBL/GenBank/DDBJ whole genome shotgun (WGS) entry which is preliminary data.</text>
</comment>
<feature type="region of interest" description="Disordered" evidence="1">
    <location>
        <begin position="75"/>
        <end position="119"/>
    </location>
</feature>
<keyword evidence="3" id="KW-1185">Reference proteome</keyword>
<accession>A0A8S1GTA4</accession>
<organism evidence="2 3">
    <name type="scientific">Caenorhabditis auriculariae</name>
    <dbReference type="NCBI Taxonomy" id="2777116"/>
    <lineage>
        <taxon>Eukaryota</taxon>
        <taxon>Metazoa</taxon>
        <taxon>Ecdysozoa</taxon>
        <taxon>Nematoda</taxon>
        <taxon>Chromadorea</taxon>
        <taxon>Rhabditida</taxon>
        <taxon>Rhabditina</taxon>
        <taxon>Rhabditomorpha</taxon>
        <taxon>Rhabditoidea</taxon>
        <taxon>Rhabditidae</taxon>
        <taxon>Peloderinae</taxon>
        <taxon>Caenorhabditis</taxon>
    </lineage>
</organism>
<dbReference type="EMBL" id="CAJGYM010000004">
    <property type="protein sequence ID" value="CAD6186509.1"/>
    <property type="molecule type" value="Genomic_DNA"/>
</dbReference>
<feature type="region of interest" description="Disordered" evidence="1">
    <location>
        <begin position="1"/>
        <end position="26"/>
    </location>
</feature>
<dbReference type="Proteomes" id="UP000835052">
    <property type="component" value="Unassembled WGS sequence"/>
</dbReference>
<sequence length="268" mass="30360">MNGIDQRNLNGFNGHVPNNPPADNMEDQAIGAILNEIKSEVLELEEEQKRSEELMSHNGDGSYFWAQPLQADMYGPPPPLRHFSEFSPGSSLGSPREDSARLRPALKRQSSEQCGSTSYLPQQSNHFYRPLLHQHSTPNFPTFHNFDEVPVGPQPEGSQIDPTLESELEGCGKAILMALGRMSNRNIYRQVINEVADLYFRVVCKGQLPKKSVKRFTGTRSIQTEEERAELETALKCLAAGLHKRNSNRVYEMILTFMYKLRLAIHDY</sequence>
<gene>
    <name evidence="2" type="ORF">CAUJ_LOCUS2428</name>
</gene>